<dbReference type="VEuPathDB" id="ToxoDB:EBH_0029860"/>
<dbReference type="GO" id="GO:0005634">
    <property type="term" value="C:nucleus"/>
    <property type="evidence" value="ECO:0007669"/>
    <property type="project" value="TreeGrafter"/>
</dbReference>
<feature type="compositionally biased region" description="Polar residues" evidence="2">
    <location>
        <begin position="71"/>
        <end position="83"/>
    </location>
</feature>
<evidence type="ECO:0000313" key="4">
    <source>
        <dbReference type="Proteomes" id="UP000030750"/>
    </source>
</evidence>
<dbReference type="OrthoDB" id="41566at2759"/>
<dbReference type="AlphaFoldDB" id="U6LHZ0"/>
<dbReference type="Proteomes" id="UP000030750">
    <property type="component" value="Unassembled WGS sequence"/>
</dbReference>
<feature type="region of interest" description="Disordered" evidence="2">
    <location>
        <begin position="1"/>
        <end position="149"/>
    </location>
</feature>
<dbReference type="SUPFAM" id="SSF53335">
    <property type="entry name" value="S-adenosyl-L-methionine-dependent methyltransferases"/>
    <property type="match status" value="1"/>
</dbReference>
<accession>U6LHZ0</accession>
<dbReference type="GO" id="GO:0016274">
    <property type="term" value="F:protein-arginine N-methyltransferase activity"/>
    <property type="evidence" value="ECO:0007669"/>
    <property type="project" value="InterPro"/>
</dbReference>
<reference evidence="3" key="1">
    <citation type="submission" date="2013-10" db="EMBL/GenBank/DDBJ databases">
        <title>Genomic analysis of the causative agents of coccidiosis in chickens.</title>
        <authorList>
            <person name="Reid A.J."/>
            <person name="Blake D."/>
            <person name="Billington K."/>
            <person name="Browne H."/>
            <person name="Dunn M."/>
            <person name="Hung S."/>
            <person name="Kawahara F."/>
            <person name="Miranda-Saavedra D."/>
            <person name="Mourier T."/>
            <person name="Nagra H."/>
            <person name="Otto T.D."/>
            <person name="Rawlings N."/>
            <person name="Sanchez A."/>
            <person name="Sanders M."/>
            <person name="Subramaniam C."/>
            <person name="Tay Y."/>
            <person name="Dear P."/>
            <person name="Doerig C."/>
            <person name="Gruber A."/>
            <person name="Parkinson J."/>
            <person name="Shirley M."/>
            <person name="Wan K.L."/>
            <person name="Berriman M."/>
            <person name="Tomley F."/>
            <person name="Pain A."/>
        </authorList>
    </citation>
    <scope>NUCLEOTIDE SEQUENCE [LARGE SCALE GENOMIC DNA]</scope>
    <source>
        <strain evidence="3">Houghton</strain>
    </source>
</reference>
<feature type="compositionally biased region" description="Low complexity" evidence="2">
    <location>
        <begin position="90"/>
        <end position="107"/>
    </location>
</feature>
<organism evidence="3 4">
    <name type="scientific">Eimeria brunetti</name>
    <dbReference type="NCBI Taxonomy" id="51314"/>
    <lineage>
        <taxon>Eukaryota</taxon>
        <taxon>Sar</taxon>
        <taxon>Alveolata</taxon>
        <taxon>Apicomplexa</taxon>
        <taxon>Conoidasida</taxon>
        <taxon>Coccidia</taxon>
        <taxon>Eucoccidiorida</taxon>
        <taxon>Eimeriorina</taxon>
        <taxon>Eimeriidae</taxon>
        <taxon>Eimeria</taxon>
    </lineage>
</organism>
<feature type="compositionally biased region" description="Polar residues" evidence="2">
    <location>
        <begin position="37"/>
        <end position="56"/>
    </location>
</feature>
<dbReference type="GO" id="GO:0042054">
    <property type="term" value="F:histone methyltransferase activity"/>
    <property type="evidence" value="ECO:0007669"/>
    <property type="project" value="TreeGrafter"/>
</dbReference>
<dbReference type="Gene3D" id="3.40.50.150">
    <property type="entry name" value="Vaccinia Virus protein VP39"/>
    <property type="match status" value="1"/>
</dbReference>
<protein>
    <submittedName>
        <fullName evidence="3">Conserved Plasmodium protein, related</fullName>
    </submittedName>
</protein>
<evidence type="ECO:0000256" key="2">
    <source>
        <dbReference type="SAM" id="MobiDB-lite"/>
    </source>
</evidence>
<dbReference type="InterPro" id="IPR029063">
    <property type="entry name" value="SAM-dependent_MTases_sf"/>
</dbReference>
<keyword evidence="1" id="KW-0949">S-adenosyl-L-methionine</keyword>
<sequence>MVGAMWSSERGGRQGSFKESGRNNSRVHAPRCRSGCKPTTTAKSLSTACRNSITTNSRKREAELADDYGNKENSGNKENTGNNGACGENSTSATSTSSTSSTSSGSGNRSLSRPLKLQRRLSGRGSSAHSLSATQATNDRKADDLGGDCGGASRVHRELRGLILAPPPLKSRRMSAYFPDWSLHQKLDLLLKMGIVATTKVNESEEVHTLSICGQFAEENHLAMLQDSDRVSYYRKAMYWTGEGKSEGKRLVEGRRVLEIGTGPICLLSINAVNAGAKHVVALEASRPSHCRAKKFVEAIGMSHKIDILHGYSKRVPAELFKKPEVVIHEIIGDFVSQEGVADALLDVQERTGSIPLSIPFGAETLICPASLPEPEHFLYPAHSYEGRSILSPRRILLQSVRLNTSHLLLSEEFQAFETLKFQSPMKSQMEQRKTLKFVISRPGCMAGLLAVIKIEIYPGMFFGTFRNGETDSWYTSLVLLPEEVTVEPGDVVCVESCADMRNYSKVHGAKQPQKSGSKTGSGSVLVSKPTYSFTVTVYKPSFSFRRPFKSFPPIVVPFEEQAPVLCGATRRYADKR</sequence>
<dbReference type="InterPro" id="IPR025799">
    <property type="entry name" value="Arg_MeTrfase"/>
</dbReference>
<name>U6LHZ0_9EIME</name>
<evidence type="ECO:0000313" key="3">
    <source>
        <dbReference type="EMBL" id="CDJ49967.1"/>
    </source>
</evidence>
<proteinExistence type="predicted"/>
<reference evidence="3" key="2">
    <citation type="submission" date="2013-10" db="EMBL/GenBank/DDBJ databases">
        <authorList>
            <person name="Aslett M."/>
        </authorList>
    </citation>
    <scope>NUCLEOTIDE SEQUENCE [LARGE SCALE GENOMIC DNA]</scope>
    <source>
        <strain evidence="3">Houghton</strain>
    </source>
</reference>
<keyword evidence="4" id="KW-1185">Reference proteome</keyword>
<feature type="compositionally biased region" description="Polar residues" evidence="2">
    <location>
        <begin position="124"/>
        <end position="137"/>
    </location>
</feature>
<evidence type="ECO:0000256" key="1">
    <source>
        <dbReference type="ARBA" id="ARBA00022691"/>
    </source>
</evidence>
<dbReference type="EMBL" id="HG711965">
    <property type="protein sequence ID" value="CDJ49967.1"/>
    <property type="molecule type" value="Genomic_DNA"/>
</dbReference>
<dbReference type="PANTHER" id="PTHR11006:SF53">
    <property type="entry name" value="PROTEIN ARGININE N-METHYLTRANSFERASE 3"/>
    <property type="match status" value="1"/>
</dbReference>
<gene>
    <name evidence="3" type="ORF">EBH_0029860</name>
</gene>
<dbReference type="PANTHER" id="PTHR11006">
    <property type="entry name" value="PROTEIN ARGININE N-METHYLTRANSFERASE"/>
    <property type="match status" value="1"/>
</dbReference>